<dbReference type="RefSeq" id="WP_116059263.1">
    <property type="nucleotide sequence ID" value="NZ_QRDZ01000002.1"/>
</dbReference>
<proteinExistence type="inferred from homology"/>
<dbReference type="PROSITE" id="PS50928">
    <property type="entry name" value="ABC_TM1"/>
    <property type="match status" value="1"/>
</dbReference>
<evidence type="ECO:0000256" key="4">
    <source>
        <dbReference type="ARBA" id="ARBA00022692"/>
    </source>
</evidence>
<keyword evidence="3" id="KW-1003">Cell membrane</keyword>
<dbReference type="Pfam" id="PF00528">
    <property type="entry name" value="BPD_transp_1"/>
    <property type="match status" value="1"/>
</dbReference>
<accession>A0A3D9KPK8</accession>
<keyword evidence="10" id="KW-1185">Reference proteome</keyword>
<keyword evidence="4 7" id="KW-0812">Transmembrane</keyword>
<feature type="transmembrane region" description="Helical" evidence="7">
    <location>
        <begin position="285"/>
        <end position="305"/>
    </location>
</feature>
<protein>
    <submittedName>
        <fullName evidence="9">Putative aldouronate transport system permease protein</fullName>
    </submittedName>
</protein>
<dbReference type="GO" id="GO:0005886">
    <property type="term" value="C:plasma membrane"/>
    <property type="evidence" value="ECO:0007669"/>
    <property type="project" value="UniProtKB-SubCell"/>
</dbReference>
<feature type="transmembrane region" description="Helical" evidence="7">
    <location>
        <begin position="31"/>
        <end position="56"/>
    </location>
</feature>
<comment type="similarity">
    <text evidence="7">Belongs to the binding-protein-dependent transport system permease family.</text>
</comment>
<feature type="transmembrane region" description="Helical" evidence="7">
    <location>
        <begin position="192"/>
        <end position="211"/>
    </location>
</feature>
<evidence type="ECO:0000256" key="1">
    <source>
        <dbReference type="ARBA" id="ARBA00004651"/>
    </source>
</evidence>
<dbReference type="AlphaFoldDB" id="A0A3D9KPK8"/>
<dbReference type="CDD" id="cd06261">
    <property type="entry name" value="TM_PBP2"/>
    <property type="match status" value="1"/>
</dbReference>
<feature type="domain" description="ABC transmembrane type-1" evidence="8">
    <location>
        <begin position="90"/>
        <end position="307"/>
    </location>
</feature>
<feature type="transmembrane region" description="Helical" evidence="7">
    <location>
        <begin position="232"/>
        <end position="254"/>
    </location>
</feature>
<reference evidence="9 10" key="1">
    <citation type="submission" date="2018-07" db="EMBL/GenBank/DDBJ databases">
        <title>Genomic Encyclopedia of Type Strains, Phase III (KMG-III): the genomes of soil and plant-associated and newly described type strains.</title>
        <authorList>
            <person name="Whitman W."/>
        </authorList>
    </citation>
    <scope>NUCLEOTIDE SEQUENCE [LARGE SCALE GENOMIC DNA]</scope>
    <source>
        <strain evidence="9 10">CECT 7287</strain>
    </source>
</reference>
<keyword evidence="2 7" id="KW-0813">Transport</keyword>
<evidence type="ECO:0000256" key="5">
    <source>
        <dbReference type="ARBA" id="ARBA00022989"/>
    </source>
</evidence>
<dbReference type="SUPFAM" id="SSF161098">
    <property type="entry name" value="MetI-like"/>
    <property type="match status" value="1"/>
</dbReference>
<dbReference type="Gene3D" id="1.10.3720.10">
    <property type="entry name" value="MetI-like"/>
    <property type="match status" value="1"/>
</dbReference>
<dbReference type="EMBL" id="QRDZ01000002">
    <property type="protein sequence ID" value="RED87885.1"/>
    <property type="molecule type" value="Genomic_DNA"/>
</dbReference>
<dbReference type="Proteomes" id="UP000256977">
    <property type="component" value="Unassembled WGS sequence"/>
</dbReference>
<evidence type="ECO:0000256" key="7">
    <source>
        <dbReference type="RuleBase" id="RU363032"/>
    </source>
</evidence>
<keyword evidence="5 7" id="KW-1133">Transmembrane helix</keyword>
<keyword evidence="6 7" id="KW-0472">Membrane</keyword>
<dbReference type="OrthoDB" id="2637002at2"/>
<dbReference type="PANTHER" id="PTHR43227:SF11">
    <property type="entry name" value="BLL4140 PROTEIN"/>
    <property type="match status" value="1"/>
</dbReference>
<feature type="transmembrane region" description="Helical" evidence="7">
    <location>
        <begin position="94"/>
        <end position="114"/>
    </location>
</feature>
<sequence length="320" mass="35806">MNQPAAQAGDKRQVRSRPADWSRFRSVKLPLMLMTVPFFLLVLVFAYVPIFGWVMAFQDYFPGKGMLSQSFVGFKHFERMFADDEFYRALRNTLVLSFLGLLVSPAPMALALLLNEVRRKWFRKTIQIITSFPNFISWIIVFSVFFAFFSVEDGVINKLFLELGIWKTPSNILADPSAAWVFQTLVGMWKGLGWGAIIYLAALAGIDQELYEAARVDGANRFREAWHISLPGMLPTFVVLFILGIGGMLSGGGFEQMFTFSNPMVVEKLDNLDTYVYRTGLQGIAFSYATAVGLAKSLVSILLLLGANAISKRINGSSVL</sequence>
<organism evidence="9 10">
    <name type="scientific">Cohnella phaseoli</name>
    <dbReference type="NCBI Taxonomy" id="456490"/>
    <lineage>
        <taxon>Bacteria</taxon>
        <taxon>Bacillati</taxon>
        <taxon>Bacillota</taxon>
        <taxon>Bacilli</taxon>
        <taxon>Bacillales</taxon>
        <taxon>Paenibacillaceae</taxon>
        <taxon>Cohnella</taxon>
    </lineage>
</organism>
<evidence type="ECO:0000313" key="9">
    <source>
        <dbReference type="EMBL" id="RED87885.1"/>
    </source>
</evidence>
<dbReference type="GO" id="GO:0055085">
    <property type="term" value="P:transmembrane transport"/>
    <property type="evidence" value="ECO:0007669"/>
    <property type="project" value="InterPro"/>
</dbReference>
<dbReference type="PANTHER" id="PTHR43227">
    <property type="entry name" value="BLL4140 PROTEIN"/>
    <property type="match status" value="1"/>
</dbReference>
<evidence type="ECO:0000256" key="2">
    <source>
        <dbReference type="ARBA" id="ARBA00022448"/>
    </source>
</evidence>
<dbReference type="InterPro" id="IPR050809">
    <property type="entry name" value="UgpAE/MalFG_permease"/>
</dbReference>
<evidence type="ECO:0000256" key="3">
    <source>
        <dbReference type="ARBA" id="ARBA00022475"/>
    </source>
</evidence>
<name>A0A3D9KPK8_9BACL</name>
<comment type="subcellular location">
    <subcellularLocation>
        <location evidence="1 7">Cell membrane</location>
        <topology evidence="1 7">Multi-pass membrane protein</topology>
    </subcellularLocation>
</comment>
<dbReference type="InterPro" id="IPR000515">
    <property type="entry name" value="MetI-like"/>
</dbReference>
<feature type="transmembrane region" description="Helical" evidence="7">
    <location>
        <begin position="126"/>
        <end position="149"/>
    </location>
</feature>
<evidence type="ECO:0000259" key="8">
    <source>
        <dbReference type="PROSITE" id="PS50928"/>
    </source>
</evidence>
<comment type="caution">
    <text evidence="9">The sequence shown here is derived from an EMBL/GenBank/DDBJ whole genome shotgun (WGS) entry which is preliminary data.</text>
</comment>
<dbReference type="InterPro" id="IPR035906">
    <property type="entry name" value="MetI-like_sf"/>
</dbReference>
<evidence type="ECO:0000313" key="10">
    <source>
        <dbReference type="Proteomes" id="UP000256977"/>
    </source>
</evidence>
<gene>
    <name evidence="9" type="ORF">DFP98_102367</name>
</gene>
<evidence type="ECO:0000256" key="6">
    <source>
        <dbReference type="ARBA" id="ARBA00023136"/>
    </source>
</evidence>